<accession>A0A9Q8SHY1</accession>
<evidence type="ECO:0000259" key="1">
    <source>
        <dbReference type="Pfam" id="PF08450"/>
    </source>
</evidence>
<dbReference type="EMBL" id="CP019474">
    <property type="protein sequence ID" value="UQC77448.1"/>
    <property type="molecule type" value="Genomic_DNA"/>
</dbReference>
<gene>
    <name evidence="2" type="ORF">CLUP02_02916</name>
</gene>
<dbReference type="RefSeq" id="XP_049139087.1">
    <property type="nucleotide sequence ID" value="XM_049281944.1"/>
</dbReference>
<dbReference type="InterPro" id="IPR051262">
    <property type="entry name" value="SMP-30/CGR1_Lactonase"/>
</dbReference>
<dbReference type="GeneID" id="73336954"/>
<sequence>MNFYPVPPIIQAELYIRVPDELRCHGKETEWRGGFARPFQHIFLEGPIVDDLGNLYIVDIPYGRILKIDPKKTISVVAEWDGEPNGLAATDDGRLVIADYKQGILSFDPSDRKIKPLITRRHLERFKGPNDLIVDSKGSIYFTDQGQTGMTDPTGKVYRLLPNGKLETLVENGVSLNGLVLSPNERFLFVAITRSIT</sequence>
<dbReference type="InterPro" id="IPR011042">
    <property type="entry name" value="6-blade_b-propeller_TolB-like"/>
</dbReference>
<dbReference type="PANTHER" id="PTHR47572">
    <property type="entry name" value="LIPOPROTEIN-RELATED"/>
    <property type="match status" value="1"/>
</dbReference>
<reference evidence="2" key="1">
    <citation type="journal article" date="2021" name="Mol. Plant Microbe Interact.">
        <title>Complete Genome Sequence of the Plant-Pathogenic Fungus Colletotrichum lupini.</title>
        <authorList>
            <person name="Baroncelli R."/>
            <person name="Pensec F."/>
            <person name="Da Lio D."/>
            <person name="Boufleur T."/>
            <person name="Vicente I."/>
            <person name="Sarrocco S."/>
            <person name="Picot A."/>
            <person name="Baraldi E."/>
            <person name="Sukno S."/>
            <person name="Thon M."/>
            <person name="Le Floch G."/>
        </authorList>
    </citation>
    <scope>NUCLEOTIDE SEQUENCE</scope>
    <source>
        <strain evidence="2">IMI 504893</strain>
    </source>
</reference>
<feature type="domain" description="SMP-30/Gluconolactonase/LRE-like region" evidence="1">
    <location>
        <begin position="45"/>
        <end position="191"/>
    </location>
</feature>
<dbReference type="SUPFAM" id="SSF63829">
    <property type="entry name" value="Calcium-dependent phosphotriesterase"/>
    <property type="match status" value="1"/>
</dbReference>
<dbReference type="PANTHER" id="PTHR47572:SF5">
    <property type="entry name" value="BLR2277 PROTEIN"/>
    <property type="match status" value="1"/>
</dbReference>
<name>A0A9Q8SHY1_9PEZI</name>
<proteinExistence type="predicted"/>
<organism evidence="2 3">
    <name type="scientific">Colletotrichum lupini</name>
    <dbReference type="NCBI Taxonomy" id="145971"/>
    <lineage>
        <taxon>Eukaryota</taxon>
        <taxon>Fungi</taxon>
        <taxon>Dikarya</taxon>
        <taxon>Ascomycota</taxon>
        <taxon>Pezizomycotina</taxon>
        <taxon>Sordariomycetes</taxon>
        <taxon>Hypocreomycetidae</taxon>
        <taxon>Glomerellales</taxon>
        <taxon>Glomerellaceae</taxon>
        <taxon>Colletotrichum</taxon>
        <taxon>Colletotrichum acutatum species complex</taxon>
    </lineage>
</organism>
<evidence type="ECO:0000313" key="3">
    <source>
        <dbReference type="Proteomes" id="UP000830671"/>
    </source>
</evidence>
<keyword evidence="3" id="KW-1185">Reference proteome</keyword>
<protein>
    <submittedName>
        <fullName evidence="2">Gluconolactonase</fullName>
    </submittedName>
</protein>
<dbReference type="Proteomes" id="UP000830671">
    <property type="component" value="Chromosome 2"/>
</dbReference>
<dbReference type="Pfam" id="PF08450">
    <property type="entry name" value="SGL"/>
    <property type="match status" value="1"/>
</dbReference>
<dbReference type="AlphaFoldDB" id="A0A9Q8SHY1"/>
<dbReference type="InterPro" id="IPR013658">
    <property type="entry name" value="SGL"/>
</dbReference>
<dbReference type="KEGG" id="clup:CLUP02_02916"/>
<dbReference type="Gene3D" id="2.120.10.30">
    <property type="entry name" value="TolB, C-terminal domain"/>
    <property type="match status" value="1"/>
</dbReference>
<evidence type="ECO:0000313" key="2">
    <source>
        <dbReference type="EMBL" id="UQC77448.1"/>
    </source>
</evidence>